<keyword evidence="3" id="KW-1185">Reference proteome</keyword>
<name>A0ABD3B2U3_9GENT</name>
<reference evidence="2 3" key="1">
    <citation type="submission" date="2024-11" db="EMBL/GenBank/DDBJ databases">
        <title>A near-complete genome assembly of Cinchona calisaya.</title>
        <authorList>
            <person name="Lian D.C."/>
            <person name="Zhao X.W."/>
            <person name="Wei L."/>
        </authorList>
    </citation>
    <scope>NUCLEOTIDE SEQUENCE [LARGE SCALE GENOMIC DNA]</scope>
    <source>
        <tissue evidence="2">Nenye</tissue>
    </source>
</reference>
<dbReference type="AlphaFoldDB" id="A0ABD3B2U3"/>
<protein>
    <submittedName>
        <fullName evidence="2">Uncharacterized protein</fullName>
    </submittedName>
</protein>
<evidence type="ECO:0000313" key="3">
    <source>
        <dbReference type="Proteomes" id="UP001630127"/>
    </source>
</evidence>
<dbReference type="EMBL" id="JBJUIK010000001">
    <property type="protein sequence ID" value="KAL3537643.1"/>
    <property type="molecule type" value="Genomic_DNA"/>
</dbReference>
<gene>
    <name evidence="2" type="ORF">ACH5RR_001009</name>
</gene>
<evidence type="ECO:0000313" key="2">
    <source>
        <dbReference type="EMBL" id="KAL3537643.1"/>
    </source>
</evidence>
<sequence>MSSKVFVEDRDGLQRGSECLQLTGRRRREKRSKEFGFGLNWLEGKGGDGGSSSWREEMIEDDKEGDNNGSLR</sequence>
<accession>A0ABD3B2U3</accession>
<feature type="region of interest" description="Disordered" evidence="1">
    <location>
        <begin position="43"/>
        <end position="72"/>
    </location>
</feature>
<comment type="caution">
    <text evidence="2">The sequence shown here is derived from an EMBL/GenBank/DDBJ whole genome shotgun (WGS) entry which is preliminary data.</text>
</comment>
<organism evidence="2 3">
    <name type="scientific">Cinchona calisaya</name>
    <dbReference type="NCBI Taxonomy" id="153742"/>
    <lineage>
        <taxon>Eukaryota</taxon>
        <taxon>Viridiplantae</taxon>
        <taxon>Streptophyta</taxon>
        <taxon>Embryophyta</taxon>
        <taxon>Tracheophyta</taxon>
        <taxon>Spermatophyta</taxon>
        <taxon>Magnoliopsida</taxon>
        <taxon>eudicotyledons</taxon>
        <taxon>Gunneridae</taxon>
        <taxon>Pentapetalae</taxon>
        <taxon>asterids</taxon>
        <taxon>lamiids</taxon>
        <taxon>Gentianales</taxon>
        <taxon>Rubiaceae</taxon>
        <taxon>Cinchonoideae</taxon>
        <taxon>Cinchoneae</taxon>
        <taxon>Cinchona</taxon>
    </lineage>
</organism>
<dbReference type="Proteomes" id="UP001630127">
    <property type="component" value="Unassembled WGS sequence"/>
</dbReference>
<proteinExistence type="predicted"/>
<evidence type="ECO:0000256" key="1">
    <source>
        <dbReference type="SAM" id="MobiDB-lite"/>
    </source>
</evidence>